<evidence type="ECO:0000256" key="3">
    <source>
        <dbReference type="ARBA" id="ARBA00023163"/>
    </source>
</evidence>
<evidence type="ECO:0000256" key="2">
    <source>
        <dbReference type="ARBA" id="ARBA00023125"/>
    </source>
</evidence>
<dbReference type="GO" id="GO:0003677">
    <property type="term" value="F:DNA binding"/>
    <property type="evidence" value="ECO:0007669"/>
    <property type="project" value="UniProtKB-KW"/>
</dbReference>
<organism evidence="5">
    <name type="scientific">marine metagenome</name>
    <dbReference type="NCBI Taxonomy" id="408172"/>
    <lineage>
        <taxon>unclassified sequences</taxon>
        <taxon>metagenomes</taxon>
        <taxon>ecological metagenomes</taxon>
    </lineage>
</organism>
<evidence type="ECO:0000259" key="4">
    <source>
        <dbReference type="PROSITE" id="PS51118"/>
    </source>
</evidence>
<dbReference type="Gene3D" id="1.10.10.10">
    <property type="entry name" value="Winged helix-like DNA-binding domain superfamily/Winged helix DNA-binding domain"/>
    <property type="match status" value="1"/>
</dbReference>
<feature type="domain" description="HTH hxlR-type" evidence="4">
    <location>
        <begin position="10"/>
        <end position="107"/>
    </location>
</feature>
<gene>
    <name evidence="5" type="ORF">METZ01_LOCUS25539</name>
</gene>
<keyword evidence="1" id="KW-0805">Transcription regulation</keyword>
<dbReference type="Pfam" id="PF01638">
    <property type="entry name" value="HxlR"/>
    <property type="match status" value="1"/>
</dbReference>
<dbReference type="EMBL" id="UINC01001154">
    <property type="protein sequence ID" value="SUZ72685.1"/>
    <property type="molecule type" value="Genomic_DNA"/>
</dbReference>
<evidence type="ECO:0000313" key="5">
    <source>
        <dbReference type="EMBL" id="SUZ72685.1"/>
    </source>
</evidence>
<dbReference type="SUPFAM" id="SSF46785">
    <property type="entry name" value="Winged helix' DNA-binding domain"/>
    <property type="match status" value="1"/>
</dbReference>
<dbReference type="AlphaFoldDB" id="A0A381Q071"/>
<dbReference type="InterPro" id="IPR002577">
    <property type="entry name" value="HTH_HxlR"/>
</dbReference>
<keyword evidence="3" id="KW-0804">Transcription</keyword>
<dbReference type="InterPro" id="IPR036388">
    <property type="entry name" value="WH-like_DNA-bd_sf"/>
</dbReference>
<dbReference type="PROSITE" id="PS51118">
    <property type="entry name" value="HTH_HXLR"/>
    <property type="match status" value="1"/>
</dbReference>
<name>A0A381Q071_9ZZZZ</name>
<proteinExistence type="predicted"/>
<dbReference type="InterPro" id="IPR036390">
    <property type="entry name" value="WH_DNA-bd_sf"/>
</dbReference>
<accession>A0A381Q071</accession>
<dbReference type="PANTHER" id="PTHR33204:SF36">
    <property type="entry name" value="TRANSCRIPTIONAL REGULATORY PROTEIN"/>
    <property type="match status" value="1"/>
</dbReference>
<keyword evidence="2" id="KW-0238">DNA-binding</keyword>
<sequence length="153" mass="16838">MSDTPPTEGCSIAATLAAVGDRWTLLILRDLFRGVRRFERLHRDLGIARNLLTDRLQKLVDMGIVHRVPYQDRPVRNEYRLTAKGIDLSPALVALMGWGDRWYAADGPPTVLVHDACGTPLDQAVSCPHCHEAVGPTHIRSRPGPGSTVEALL</sequence>
<protein>
    <recommendedName>
        <fullName evidence="4">HTH hxlR-type domain-containing protein</fullName>
    </recommendedName>
</protein>
<dbReference type="PANTHER" id="PTHR33204">
    <property type="entry name" value="TRANSCRIPTIONAL REGULATOR, MARR FAMILY"/>
    <property type="match status" value="1"/>
</dbReference>
<reference evidence="5" key="1">
    <citation type="submission" date="2018-05" db="EMBL/GenBank/DDBJ databases">
        <authorList>
            <person name="Lanie J.A."/>
            <person name="Ng W.-L."/>
            <person name="Kazmierczak K.M."/>
            <person name="Andrzejewski T.M."/>
            <person name="Davidsen T.M."/>
            <person name="Wayne K.J."/>
            <person name="Tettelin H."/>
            <person name="Glass J.I."/>
            <person name="Rusch D."/>
            <person name="Podicherti R."/>
            <person name="Tsui H.-C.T."/>
            <person name="Winkler M.E."/>
        </authorList>
    </citation>
    <scope>NUCLEOTIDE SEQUENCE</scope>
</reference>
<evidence type="ECO:0000256" key="1">
    <source>
        <dbReference type="ARBA" id="ARBA00023015"/>
    </source>
</evidence>